<feature type="compositionally biased region" description="Basic residues" evidence="6">
    <location>
        <begin position="1"/>
        <end position="14"/>
    </location>
</feature>
<feature type="region of interest" description="Disordered" evidence="6">
    <location>
        <begin position="1"/>
        <end position="102"/>
    </location>
</feature>
<keyword evidence="9" id="KW-1185">Reference proteome</keyword>
<comment type="subcellular location">
    <subcellularLocation>
        <location evidence="1">Nucleus</location>
    </subcellularLocation>
</comment>
<keyword evidence="3" id="KW-0378">Hydrolase</keyword>
<comment type="caution">
    <text evidence="8">The sequence shown here is derived from an EMBL/GenBank/DDBJ whole genome shotgun (WGS) entry which is preliminary data.</text>
</comment>
<dbReference type="InterPro" id="IPR012337">
    <property type="entry name" value="RNaseH-like_sf"/>
</dbReference>
<feature type="non-terminal residue" evidence="8">
    <location>
        <position position="318"/>
    </location>
</feature>
<dbReference type="Proteomes" id="UP000575029">
    <property type="component" value="Unassembled WGS sequence"/>
</dbReference>
<dbReference type="InterPro" id="IPR013520">
    <property type="entry name" value="Ribonucl_H"/>
</dbReference>
<dbReference type="SMART" id="SM00479">
    <property type="entry name" value="EXOIII"/>
    <property type="match status" value="1"/>
</dbReference>
<dbReference type="SUPFAM" id="SSF53098">
    <property type="entry name" value="Ribonuclease H-like"/>
    <property type="match status" value="1"/>
</dbReference>
<dbReference type="CDD" id="cd06149">
    <property type="entry name" value="ISG20"/>
    <property type="match status" value="1"/>
</dbReference>
<protein>
    <submittedName>
        <fullName evidence="8">AEN nuclease</fullName>
    </submittedName>
</protein>
<dbReference type="PANTHER" id="PTHR12801">
    <property type="entry name" value="RNA EXONUCLEASE REXO1 / RECO3 FAMILY MEMBER-RELATED"/>
    <property type="match status" value="1"/>
</dbReference>
<evidence type="ECO:0000256" key="6">
    <source>
        <dbReference type="SAM" id="MobiDB-lite"/>
    </source>
</evidence>
<accession>A0A7K6E662</accession>
<evidence type="ECO:0000256" key="3">
    <source>
        <dbReference type="ARBA" id="ARBA00022801"/>
    </source>
</evidence>
<dbReference type="InterPro" id="IPR036397">
    <property type="entry name" value="RNaseH_sf"/>
</dbReference>
<feature type="region of interest" description="Disordered" evidence="6">
    <location>
        <begin position="283"/>
        <end position="304"/>
    </location>
</feature>
<dbReference type="FunFam" id="3.30.420.10:FF:000007">
    <property type="entry name" value="Interferon-stimulated exonuclease gene 20"/>
    <property type="match status" value="1"/>
</dbReference>
<proteinExistence type="predicted"/>
<dbReference type="GO" id="GO:0005730">
    <property type="term" value="C:nucleolus"/>
    <property type="evidence" value="ECO:0007669"/>
    <property type="project" value="UniProtKB-ARBA"/>
</dbReference>
<dbReference type="Pfam" id="PF00929">
    <property type="entry name" value="RNase_T"/>
    <property type="match status" value="1"/>
</dbReference>
<sequence>SSQGHSKKKSRKHQRFMERRALLEQKGLLSPRGHRGTQTPEAGLEAHATLGKADGTVAPSCDKVPEPKRIASIPLSPNASPDSIARHHSVLLPGGNDSSKRVRTSSLVLRPGKYVAIDCEMVGTGPQGRLSELARCSVVNYEGDVIYDKYVQPELPIVDYRTRWSGITKQHMKNAIPFKAAQAEILKILKDKIVVGHAIHHDFQALKYFHPKDRTRDTSQIPVLKQRAGLPVRANVSLKNLARHLLHKKIQVGCKGHSSVEDAQTAMELYRLVEVQWEKELAHSLPPRPPSPITDPTADSSQYLDDQYWPTDLMASGL</sequence>
<evidence type="ECO:0000256" key="5">
    <source>
        <dbReference type="ARBA" id="ARBA00023242"/>
    </source>
</evidence>
<organism evidence="8 9">
    <name type="scientific">Grantiella picta</name>
    <dbReference type="NCBI Taxonomy" id="266360"/>
    <lineage>
        <taxon>Eukaryota</taxon>
        <taxon>Metazoa</taxon>
        <taxon>Chordata</taxon>
        <taxon>Craniata</taxon>
        <taxon>Vertebrata</taxon>
        <taxon>Euteleostomi</taxon>
        <taxon>Archelosauria</taxon>
        <taxon>Archosauria</taxon>
        <taxon>Dinosauria</taxon>
        <taxon>Saurischia</taxon>
        <taxon>Theropoda</taxon>
        <taxon>Coelurosauria</taxon>
        <taxon>Aves</taxon>
        <taxon>Neognathae</taxon>
        <taxon>Neoaves</taxon>
        <taxon>Telluraves</taxon>
        <taxon>Australaves</taxon>
        <taxon>Passeriformes</taxon>
        <taxon>Meliphagoidea</taxon>
        <taxon>Meliphagidae</taxon>
        <taxon>Grantiella</taxon>
    </lineage>
</organism>
<evidence type="ECO:0000313" key="9">
    <source>
        <dbReference type="Proteomes" id="UP000575029"/>
    </source>
</evidence>
<feature type="non-terminal residue" evidence="8">
    <location>
        <position position="1"/>
    </location>
</feature>
<evidence type="ECO:0000256" key="2">
    <source>
        <dbReference type="ARBA" id="ARBA00022722"/>
    </source>
</evidence>
<evidence type="ECO:0000313" key="8">
    <source>
        <dbReference type="EMBL" id="NWV34476.1"/>
    </source>
</evidence>
<dbReference type="AlphaFoldDB" id="A0A7K6E662"/>
<name>A0A7K6E662_9PASS</name>
<evidence type="ECO:0000256" key="4">
    <source>
        <dbReference type="ARBA" id="ARBA00022839"/>
    </source>
</evidence>
<dbReference type="InterPro" id="IPR047021">
    <property type="entry name" value="REXO1/3/4-like"/>
</dbReference>
<dbReference type="Gene3D" id="3.30.420.10">
    <property type="entry name" value="Ribonuclease H-like superfamily/Ribonuclease H"/>
    <property type="match status" value="1"/>
</dbReference>
<gene>
    <name evidence="8" type="primary">Aen</name>
    <name evidence="8" type="ORF">GRAPIC_R12459</name>
</gene>
<dbReference type="GO" id="GO:0003676">
    <property type="term" value="F:nucleic acid binding"/>
    <property type="evidence" value="ECO:0007669"/>
    <property type="project" value="InterPro"/>
</dbReference>
<feature type="domain" description="Exonuclease" evidence="7">
    <location>
        <begin position="113"/>
        <end position="279"/>
    </location>
</feature>
<evidence type="ECO:0000256" key="1">
    <source>
        <dbReference type="ARBA" id="ARBA00004123"/>
    </source>
</evidence>
<keyword evidence="5" id="KW-0539">Nucleus</keyword>
<dbReference type="EMBL" id="VZRM01002767">
    <property type="protein sequence ID" value="NWV34476.1"/>
    <property type="molecule type" value="Genomic_DNA"/>
</dbReference>
<reference evidence="8 9" key="1">
    <citation type="submission" date="2019-09" db="EMBL/GenBank/DDBJ databases">
        <title>Bird 10,000 Genomes (B10K) Project - Family phase.</title>
        <authorList>
            <person name="Zhang G."/>
        </authorList>
    </citation>
    <scope>NUCLEOTIDE SEQUENCE [LARGE SCALE GENOMIC DNA]</scope>
    <source>
        <strain evidence="8">B10K-DU-029-50</strain>
        <tissue evidence="8">Heart</tissue>
    </source>
</reference>
<keyword evidence="2" id="KW-0540">Nuclease</keyword>
<dbReference type="GO" id="GO:0000175">
    <property type="term" value="F:3'-5'-RNA exonuclease activity"/>
    <property type="evidence" value="ECO:0007669"/>
    <property type="project" value="InterPro"/>
</dbReference>
<evidence type="ECO:0000259" key="7">
    <source>
        <dbReference type="SMART" id="SM00479"/>
    </source>
</evidence>
<dbReference type="InterPro" id="IPR037433">
    <property type="entry name" value="ISG20_DEDDh"/>
</dbReference>
<keyword evidence="4" id="KW-0269">Exonuclease</keyword>
<dbReference type="PANTHER" id="PTHR12801:SF57">
    <property type="entry name" value="APOPTOSIS-ENHANCING NUCLEASE"/>
    <property type="match status" value="1"/>
</dbReference>